<name>A0A4R0PA06_9SPHI</name>
<dbReference type="OrthoDB" id="9763354at2"/>
<evidence type="ECO:0000256" key="2">
    <source>
        <dbReference type="ARBA" id="ARBA00022803"/>
    </source>
</evidence>
<dbReference type="RefSeq" id="WP_131556036.1">
    <property type="nucleotide sequence ID" value="NZ_SJSN01000001.1"/>
</dbReference>
<dbReference type="Proteomes" id="UP000291485">
    <property type="component" value="Unassembled WGS sequence"/>
</dbReference>
<accession>A0A4R0PA06</accession>
<dbReference type="Pfam" id="PF13174">
    <property type="entry name" value="TPR_6"/>
    <property type="match status" value="1"/>
</dbReference>
<evidence type="ECO:0000313" key="4">
    <source>
        <dbReference type="Proteomes" id="UP000291485"/>
    </source>
</evidence>
<gene>
    <name evidence="3" type="ORF">EZ449_00700</name>
</gene>
<dbReference type="PANTHER" id="PTHR45586">
    <property type="entry name" value="TPR REPEAT-CONTAINING PROTEIN PA4667"/>
    <property type="match status" value="1"/>
</dbReference>
<dbReference type="PANTHER" id="PTHR45586:SF1">
    <property type="entry name" value="LIPOPOLYSACCHARIDE ASSEMBLY PROTEIN B"/>
    <property type="match status" value="1"/>
</dbReference>
<evidence type="ECO:0000256" key="1">
    <source>
        <dbReference type="ARBA" id="ARBA00022737"/>
    </source>
</evidence>
<dbReference type="Pfam" id="PF14559">
    <property type="entry name" value="TPR_19"/>
    <property type="match status" value="1"/>
</dbReference>
<dbReference type="EMBL" id="SJSN01000001">
    <property type="protein sequence ID" value="TCD12598.1"/>
    <property type="molecule type" value="Genomic_DNA"/>
</dbReference>
<dbReference type="Gene3D" id="1.25.40.10">
    <property type="entry name" value="Tetratricopeptide repeat domain"/>
    <property type="match status" value="3"/>
</dbReference>
<keyword evidence="4" id="KW-1185">Reference proteome</keyword>
<reference evidence="3 4" key="1">
    <citation type="submission" date="2019-02" db="EMBL/GenBank/DDBJ databases">
        <title>Pedobacter sp. RP-3-11 sp. nov., isolated from Arctic soil.</title>
        <authorList>
            <person name="Dahal R.H."/>
        </authorList>
    </citation>
    <scope>NUCLEOTIDE SEQUENCE [LARGE SCALE GENOMIC DNA]</scope>
    <source>
        <strain evidence="3 4">RP-3-11</strain>
    </source>
</reference>
<evidence type="ECO:0000313" key="3">
    <source>
        <dbReference type="EMBL" id="TCD12598.1"/>
    </source>
</evidence>
<protein>
    <submittedName>
        <fullName evidence="3">Tetratricopeptide repeat protein</fullName>
    </submittedName>
</protein>
<keyword evidence="1" id="KW-0677">Repeat</keyword>
<organism evidence="3 4">
    <name type="scientific">Pedobacter frigidisoli</name>
    <dbReference type="NCBI Taxonomy" id="2530455"/>
    <lineage>
        <taxon>Bacteria</taxon>
        <taxon>Pseudomonadati</taxon>
        <taxon>Bacteroidota</taxon>
        <taxon>Sphingobacteriia</taxon>
        <taxon>Sphingobacteriales</taxon>
        <taxon>Sphingobacteriaceae</taxon>
        <taxon>Pedobacter</taxon>
    </lineage>
</organism>
<dbReference type="InterPro" id="IPR051012">
    <property type="entry name" value="CellSynth/LPSAsmb/PSIAsmb"/>
</dbReference>
<dbReference type="InterPro" id="IPR011990">
    <property type="entry name" value="TPR-like_helical_dom_sf"/>
</dbReference>
<dbReference type="InterPro" id="IPR019734">
    <property type="entry name" value="TPR_rpt"/>
</dbReference>
<sequence length="607" mass="69527">MNRLIFIILLFLSFGVKAQILRQNQQIAPDESALAIQYYQDADYEKAVVLLAKLFAKPNNDGYFDLYFNSLMRLKQYDLAEKIIKKAMRQSPQNDAYPIALGKLYQEKGDVQAANKIFNEVISKLTKDEFKIRNLANNFYRFENYDYAVLTFKQGRKLLGNDQLFTYELLNIYRFKKDKPMLMQEYLDALATMPQVLAQAEAILPMIFEDKADYQTFQTAILRKVQKEPDAEIYIQLLTWNYIQQQEFDMALRQLIAFDKRTKADGGTLFNAIYTFVDNGAYETAIKAYDYLLTKGKDNQYYLPSKIELLNTKYNLQTTGKYQLADLDLLAKDYQTLLDENGKNKTTLFAIKKLANLQAYYLNQAPKAEKGLEEALQIPGINAQDIGQLKLDLGDIYILTNQPWEAFLVYEQVSKQFEGQPIGNEARFRSAKLSFYQGNFEYSNGQCLILKAATSQLIANDALNLSLLISDNIQTPADSNALKMYADAEMLLFRNLPILAVKKLDSIAITYPGNGLTDATMMSKAKIFIKAADYQKAADILKKLTDDFKDGIWTDDALFTLADLYEKKLNDIAQAKIYFQKLITDYPGSMFSAEARKRFRNLRGDGV</sequence>
<proteinExistence type="predicted"/>
<keyword evidence="2" id="KW-0802">TPR repeat</keyword>
<comment type="caution">
    <text evidence="3">The sequence shown here is derived from an EMBL/GenBank/DDBJ whole genome shotgun (WGS) entry which is preliminary data.</text>
</comment>
<dbReference type="SUPFAM" id="SSF48452">
    <property type="entry name" value="TPR-like"/>
    <property type="match status" value="2"/>
</dbReference>
<dbReference type="AlphaFoldDB" id="A0A4R0PA06"/>